<evidence type="ECO:0000313" key="5">
    <source>
        <dbReference type="EMBL" id="OGH77754.1"/>
    </source>
</evidence>
<dbReference type="InterPro" id="IPR036637">
    <property type="entry name" value="Phosphohistidine_dom_sf"/>
</dbReference>
<dbReference type="GO" id="GO:0005524">
    <property type="term" value="F:ATP binding"/>
    <property type="evidence" value="ECO:0007669"/>
    <property type="project" value="UniProtKB-KW"/>
</dbReference>
<dbReference type="PANTHER" id="PTHR43030:SF1">
    <property type="entry name" value="PHOSPHOENOLPYRUVATE SYNTHASE"/>
    <property type="match status" value="1"/>
</dbReference>
<keyword evidence="2" id="KW-0547">Nucleotide-binding</keyword>
<dbReference type="Gene3D" id="3.50.30.10">
    <property type="entry name" value="Phosphohistidine domain"/>
    <property type="match status" value="1"/>
</dbReference>
<protein>
    <recommendedName>
        <fullName evidence="4">PEP-utilising enzyme mobile domain-containing protein</fullName>
    </recommendedName>
</protein>
<dbReference type="Proteomes" id="UP000177040">
    <property type="component" value="Unassembled WGS sequence"/>
</dbReference>
<evidence type="ECO:0000256" key="1">
    <source>
        <dbReference type="ARBA" id="ARBA00007837"/>
    </source>
</evidence>
<accession>A0A1F6N1I4</accession>
<dbReference type="EMBL" id="MFQH01000023">
    <property type="protein sequence ID" value="OGH77754.1"/>
    <property type="molecule type" value="Genomic_DNA"/>
</dbReference>
<dbReference type="PROSITE" id="PS00370">
    <property type="entry name" value="PEP_ENZYMES_PHOS_SITE"/>
    <property type="match status" value="1"/>
</dbReference>
<keyword evidence="3" id="KW-0067">ATP-binding</keyword>
<dbReference type="GO" id="GO:0008986">
    <property type="term" value="F:pyruvate, water dikinase activity"/>
    <property type="evidence" value="ECO:0007669"/>
    <property type="project" value="InterPro"/>
</dbReference>
<dbReference type="InterPro" id="IPR018274">
    <property type="entry name" value="PEP_util_AS"/>
</dbReference>
<reference evidence="5 6" key="1">
    <citation type="journal article" date="2016" name="Nat. Commun.">
        <title>Thousands of microbial genomes shed light on interconnected biogeochemical processes in an aquifer system.</title>
        <authorList>
            <person name="Anantharaman K."/>
            <person name="Brown C.T."/>
            <person name="Hug L.A."/>
            <person name="Sharon I."/>
            <person name="Castelle C.J."/>
            <person name="Probst A.J."/>
            <person name="Thomas B.C."/>
            <person name="Singh A."/>
            <person name="Wilkins M.J."/>
            <person name="Karaoz U."/>
            <person name="Brodie E.L."/>
            <person name="Williams K.H."/>
            <person name="Hubbard S.S."/>
            <person name="Banfield J.F."/>
        </authorList>
    </citation>
    <scope>NUCLEOTIDE SEQUENCE [LARGE SCALE GENOMIC DNA]</scope>
</reference>
<dbReference type="InterPro" id="IPR008279">
    <property type="entry name" value="PEP-util_enz_mobile_dom"/>
</dbReference>
<feature type="domain" description="PEP-utilising enzyme mobile" evidence="4">
    <location>
        <begin position="400"/>
        <end position="470"/>
    </location>
</feature>
<comment type="caution">
    <text evidence="5">The sequence shown here is derived from an EMBL/GenBank/DDBJ whole genome shotgun (WGS) entry which is preliminary data.</text>
</comment>
<gene>
    <name evidence="5" type="ORF">A2983_03890</name>
</gene>
<comment type="similarity">
    <text evidence="1">Belongs to the PEP-utilizing enzyme family.</text>
</comment>
<name>A0A1F6N1I4_9BACT</name>
<proteinExistence type="inferred from homology"/>
<dbReference type="InterPro" id="IPR006319">
    <property type="entry name" value="PEP_synth"/>
</dbReference>
<evidence type="ECO:0000259" key="4">
    <source>
        <dbReference type="Pfam" id="PF00391"/>
    </source>
</evidence>
<organism evidence="5 6">
    <name type="scientific">Candidatus Magasanikbacteria bacterium RIFCSPLOWO2_01_FULL_40_15</name>
    <dbReference type="NCBI Taxonomy" id="1798686"/>
    <lineage>
        <taxon>Bacteria</taxon>
        <taxon>Candidatus Magasanikiibacteriota</taxon>
    </lineage>
</organism>
<sequence>MWKKYITRRLAVQVAQAWNYGWGEAMKKVYGISLTDTLVFRDDTKTEYYVETKQHEKYVAGLYSLLENVTFIKNFHQDAQAKLENILQITIDEFSIDLDKLSNKKLFHIYKDFVLPNVEQFYIRMWTVFNIGEPLSDVVKSKLIKSVVNKEKISDYLLNLSSPLFPNDIINERIDILKISLKLKKLNKNETISLLQKHTEKYKHIPMFDFDHAPHTIKYFQKELSEITNPKKELEELKKSFKQRGSDFKAIVNKIKPDKEFNSLLVFLKENVFLRDYRDMIRQKLNVELRKFYSVLAMRLNITVEQIATLSNEEIQKSLKDNNFFSKKTVAEREKNYLLIQKTNKVQIYSGKKAVEKFNQEVGNINYNNVNEISGYVGSKGVVKGVVKVIYTNKDLKKVKNGDVLVTTMTRQDFISAIRKASALVTDEGGVTCHAAIIARELNKPCIVATKNGTKILKDGDWVEVDAFKGIVKKII</sequence>
<evidence type="ECO:0000313" key="6">
    <source>
        <dbReference type="Proteomes" id="UP000177040"/>
    </source>
</evidence>
<dbReference type="PANTHER" id="PTHR43030">
    <property type="entry name" value="PHOSPHOENOLPYRUVATE SYNTHASE"/>
    <property type="match status" value="1"/>
</dbReference>
<dbReference type="Pfam" id="PF00391">
    <property type="entry name" value="PEP-utilizers"/>
    <property type="match status" value="1"/>
</dbReference>
<dbReference type="SUPFAM" id="SSF52009">
    <property type="entry name" value="Phosphohistidine domain"/>
    <property type="match status" value="1"/>
</dbReference>
<evidence type="ECO:0000256" key="2">
    <source>
        <dbReference type="ARBA" id="ARBA00022741"/>
    </source>
</evidence>
<dbReference type="AlphaFoldDB" id="A0A1F6N1I4"/>
<evidence type="ECO:0000256" key="3">
    <source>
        <dbReference type="ARBA" id="ARBA00022840"/>
    </source>
</evidence>